<name>A0ABR7GDP5_9FIRM</name>
<gene>
    <name evidence="1" type="ORF">H8R94_02820</name>
</gene>
<evidence type="ECO:0008006" key="3">
    <source>
        <dbReference type="Google" id="ProtNLM"/>
    </source>
</evidence>
<reference evidence="1 2" key="1">
    <citation type="submission" date="2020-08" db="EMBL/GenBank/DDBJ databases">
        <title>Genome public.</title>
        <authorList>
            <person name="Liu C."/>
            <person name="Sun Q."/>
        </authorList>
    </citation>
    <scope>NUCLEOTIDE SEQUENCE [LARGE SCALE GENOMIC DNA]</scope>
    <source>
        <strain evidence="1 2">NSJ-9</strain>
    </source>
</reference>
<evidence type="ECO:0000313" key="2">
    <source>
        <dbReference type="Proteomes" id="UP000643810"/>
    </source>
</evidence>
<dbReference type="EMBL" id="JACOPG010000001">
    <property type="protein sequence ID" value="MBC5685557.1"/>
    <property type="molecule type" value="Genomic_DNA"/>
</dbReference>
<evidence type="ECO:0000313" key="1">
    <source>
        <dbReference type="EMBL" id="MBC5685557.1"/>
    </source>
</evidence>
<dbReference type="RefSeq" id="WP_186853812.1">
    <property type="nucleotide sequence ID" value="NZ_JACOPG010000001.1"/>
</dbReference>
<accession>A0ABR7GDP5</accession>
<dbReference type="Proteomes" id="UP000643810">
    <property type="component" value="Unassembled WGS sequence"/>
</dbReference>
<comment type="caution">
    <text evidence="1">The sequence shown here is derived from an EMBL/GenBank/DDBJ whole genome shotgun (WGS) entry which is preliminary data.</text>
</comment>
<proteinExistence type="predicted"/>
<sequence length="90" mass="10594">MQQYVDNECLRLCKPMVPKNANILIKSAETNTIVGSGELRYRTPYARRWYYMPANFQEAPERGNYWFERMKQKYKKQILAGAQKLAEGKA</sequence>
<keyword evidence="2" id="KW-1185">Reference proteome</keyword>
<organism evidence="1 2">
    <name type="scientific">Roseburia lenta</name>
    <dbReference type="NCBI Taxonomy" id="2763061"/>
    <lineage>
        <taxon>Bacteria</taxon>
        <taxon>Bacillati</taxon>
        <taxon>Bacillota</taxon>
        <taxon>Clostridia</taxon>
        <taxon>Lachnospirales</taxon>
        <taxon>Lachnospiraceae</taxon>
        <taxon>Roseburia</taxon>
    </lineage>
</organism>
<protein>
    <recommendedName>
        <fullName evidence="3">Minor capsid protein</fullName>
    </recommendedName>
</protein>